<keyword evidence="3" id="KW-0479">Metal-binding</keyword>
<keyword evidence="2" id="KW-0001">2Fe-2S</keyword>
<reference evidence="8 9" key="1">
    <citation type="submission" date="2014-06" db="EMBL/GenBank/DDBJ databases">
        <authorList>
            <person name="Swart Estienne"/>
        </authorList>
    </citation>
    <scope>NUCLEOTIDE SEQUENCE [LARGE SCALE GENOMIC DNA]</scope>
    <source>
        <strain evidence="8 9">130c</strain>
    </source>
</reference>
<dbReference type="OrthoDB" id="268593at2759"/>
<dbReference type="GO" id="GO:0005739">
    <property type="term" value="C:mitochondrion"/>
    <property type="evidence" value="ECO:0007669"/>
    <property type="project" value="TreeGrafter"/>
</dbReference>
<accession>A0A078AQ45</accession>
<dbReference type="PANTHER" id="PTHR23426">
    <property type="entry name" value="FERREDOXIN/ADRENODOXIN"/>
    <property type="match status" value="1"/>
</dbReference>
<dbReference type="InterPro" id="IPR001055">
    <property type="entry name" value="Adrenodoxin-like"/>
</dbReference>
<dbReference type="GO" id="GO:0051537">
    <property type="term" value="F:2 iron, 2 sulfur cluster binding"/>
    <property type="evidence" value="ECO:0007669"/>
    <property type="project" value="UniProtKB-KW"/>
</dbReference>
<dbReference type="GO" id="GO:0046872">
    <property type="term" value="F:metal ion binding"/>
    <property type="evidence" value="ECO:0007669"/>
    <property type="project" value="UniProtKB-KW"/>
</dbReference>
<comment type="similarity">
    <text evidence="1">Belongs to the adrenodoxin/putidaredoxin family.</text>
</comment>
<dbReference type="CDD" id="cd00207">
    <property type="entry name" value="fer2"/>
    <property type="match status" value="1"/>
</dbReference>
<evidence type="ECO:0000313" key="8">
    <source>
        <dbReference type="EMBL" id="CDW83372.1"/>
    </source>
</evidence>
<keyword evidence="9" id="KW-1185">Reference proteome</keyword>
<dbReference type="InParanoid" id="A0A078AQ45"/>
<dbReference type="Gene3D" id="3.10.20.30">
    <property type="match status" value="1"/>
</dbReference>
<evidence type="ECO:0000256" key="5">
    <source>
        <dbReference type="ARBA" id="ARBA00023014"/>
    </source>
</evidence>
<dbReference type="PANTHER" id="PTHR23426:SF65">
    <property type="entry name" value="FERREDOXIN-2, MITOCHONDRIAL"/>
    <property type="match status" value="1"/>
</dbReference>
<comment type="cofactor">
    <cofactor evidence="6">
        <name>[2Fe-2S] cluster</name>
        <dbReference type="ChEBI" id="CHEBI:190135"/>
    </cofactor>
</comment>
<dbReference type="InterPro" id="IPR001041">
    <property type="entry name" value="2Fe-2S_ferredoxin-type"/>
</dbReference>
<dbReference type="AlphaFoldDB" id="A0A078AQ45"/>
<dbReference type="InterPro" id="IPR012675">
    <property type="entry name" value="Beta-grasp_dom_sf"/>
</dbReference>
<dbReference type="EMBL" id="CCKQ01011798">
    <property type="protein sequence ID" value="CDW83372.1"/>
    <property type="molecule type" value="Genomic_DNA"/>
</dbReference>
<proteinExistence type="inferred from homology"/>
<evidence type="ECO:0000256" key="7">
    <source>
        <dbReference type="SAM" id="MobiDB-lite"/>
    </source>
</evidence>
<keyword evidence="4" id="KW-0408">Iron</keyword>
<evidence type="ECO:0000313" key="9">
    <source>
        <dbReference type="Proteomes" id="UP000039865"/>
    </source>
</evidence>
<dbReference type="Proteomes" id="UP000039865">
    <property type="component" value="Unassembled WGS sequence"/>
</dbReference>
<protein>
    <submittedName>
        <fullName evidence="8">Ferredoxin</fullName>
    </submittedName>
</protein>
<feature type="region of interest" description="Disordered" evidence="7">
    <location>
        <begin position="182"/>
        <end position="217"/>
    </location>
</feature>
<evidence type="ECO:0000256" key="6">
    <source>
        <dbReference type="ARBA" id="ARBA00034078"/>
    </source>
</evidence>
<gene>
    <name evidence="8" type="primary">Contig10279.g10965</name>
    <name evidence="8" type="ORF">STYLEM_12417</name>
</gene>
<keyword evidence="5" id="KW-0411">Iron-sulfur</keyword>
<dbReference type="GO" id="GO:0140647">
    <property type="term" value="P:P450-containing electron transport chain"/>
    <property type="evidence" value="ECO:0007669"/>
    <property type="project" value="InterPro"/>
</dbReference>
<dbReference type="SUPFAM" id="SSF54292">
    <property type="entry name" value="2Fe-2S ferredoxin-like"/>
    <property type="match status" value="1"/>
</dbReference>
<evidence type="ECO:0000256" key="2">
    <source>
        <dbReference type="ARBA" id="ARBA00022714"/>
    </source>
</evidence>
<dbReference type="InterPro" id="IPR036010">
    <property type="entry name" value="2Fe-2S_ferredoxin-like_sf"/>
</dbReference>
<evidence type="ECO:0000256" key="3">
    <source>
        <dbReference type="ARBA" id="ARBA00022723"/>
    </source>
</evidence>
<dbReference type="GO" id="GO:0009055">
    <property type="term" value="F:electron transfer activity"/>
    <property type="evidence" value="ECO:0007669"/>
    <property type="project" value="TreeGrafter"/>
</dbReference>
<sequence length="217" mass="24951">MIKSQYKLRQLVQKTILGQSQQSNLHLQRLAQVQTLLSYQRRFLVGMGHPPAQGKMFFFQIGDQKVKVLGRDDECVLEVAHNYKLEDHLQGICAKCVVCATCHVYIPDDLVEKIPQPDDMETETLEDQVQDFLLKDTSRLGCQVRVSDIYEGCIITMPYSSFMGKTIYNEDYSEVKSNHSTKLMNDEDSNDLQNQENEDDHQSHREGESVPIKIQHS</sequence>
<evidence type="ECO:0000256" key="4">
    <source>
        <dbReference type="ARBA" id="ARBA00023004"/>
    </source>
</evidence>
<evidence type="ECO:0000256" key="1">
    <source>
        <dbReference type="ARBA" id="ARBA00010914"/>
    </source>
</evidence>
<name>A0A078AQ45_STYLE</name>
<organism evidence="8 9">
    <name type="scientific">Stylonychia lemnae</name>
    <name type="common">Ciliate</name>
    <dbReference type="NCBI Taxonomy" id="5949"/>
    <lineage>
        <taxon>Eukaryota</taxon>
        <taxon>Sar</taxon>
        <taxon>Alveolata</taxon>
        <taxon>Ciliophora</taxon>
        <taxon>Intramacronucleata</taxon>
        <taxon>Spirotrichea</taxon>
        <taxon>Stichotrichia</taxon>
        <taxon>Sporadotrichida</taxon>
        <taxon>Oxytrichidae</taxon>
        <taxon>Stylonychinae</taxon>
        <taxon>Stylonychia</taxon>
    </lineage>
</organism>